<dbReference type="Gene3D" id="3.40.1210.10">
    <property type="entry name" value="Survival protein SurE-like phosphatase/nucleotidase"/>
    <property type="match status" value="1"/>
</dbReference>
<evidence type="ECO:0000256" key="3">
    <source>
        <dbReference type="ARBA" id="ARBA00022801"/>
    </source>
</evidence>
<sequence length="302" mass="31821">MRSFTVGAAVLLSTALNAQALNIISSNDDGWAEINIRTFYNALTSAGHDVVISAPADNQSGTGSRDEEPSELEDPCQFNSCPAGSPAVGFNQSEPRFNYVNSYPVTSIKHGIDTLSPKFFGGAPDLAVAGPNTGNNLGATTAISGTVGAATYAAHTAKIPAIAFSGVGSETAWNESTPLYSQVYADLATNLTDTLIAAGTPYLPEDIWLNVNFAEVTEDKCSSVDQFQFVLTRIFKAFPLITPDDVDACGETYLPTETSVVRKGCFVTVSVGTAENKKDADSDAQKVVLEKLGSLLTCLPKD</sequence>
<dbReference type="Pfam" id="PF01975">
    <property type="entry name" value="SurE"/>
    <property type="match status" value="1"/>
</dbReference>
<evidence type="ECO:0000256" key="5">
    <source>
        <dbReference type="SAM" id="SignalP"/>
    </source>
</evidence>
<dbReference type="PANTHER" id="PTHR30457:SF0">
    <property type="entry name" value="PHOSPHATASE, PUTATIVE (AFU_ORTHOLOGUE AFUA_4G01070)-RELATED"/>
    <property type="match status" value="1"/>
</dbReference>
<evidence type="ECO:0000256" key="2">
    <source>
        <dbReference type="ARBA" id="ARBA00022723"/>
    </source>
</evidence>
<dbReference type="InterPro" id="IPR030048">
    <property type="entry name" value="SurE"/>
</dbReference>
<dbReference type="OrthoDB" id="4018688at2759"/>
<feature type="region of interest" description="Disordered" evidence="4">
    <location>
        <begin position="53"/>
        <end position="74"/>
    </location>
</feature>
<comment type="similarity">
    <text evidence="1">Belongs to the SurE nucleotidase family.</text>
</comment>
<feature type="signal peptide" evidence="5">
    <location>
        <begin position="1"/>
        <end position="20"/>
    </location>
</feature>
<evidence type="ECO:0000313" key="8">
    <source>
        <dbReference type="Proteomes" id="UP000223968"/>
    </source>
</evidence>
<dbReference type="GO" id="GO:0008252">
    <property type="term" value="F:nucleotidase activity"/>
    <property type="evidence" value="ECO:0007669"/>
    <property type="project" value="InterPro"/>
</dbReference>
<keyword evidence="8" id="KW-1185">Reference proteome</keyword>
<keyword evidence="2" id="KW-0479">Metal-binding</keyword>
<evidence type="ECO:0000313" key="7">
    <source>
        <dbReference type="EMBL" id="PGH17603.1"/>
    </source>
</evidence>
<gene>
    <name evidence="7" type="ORF">AJ79_00964</name>
</gene>
<protein>
    <submittedName>
        <fullName evidence="7">5'/3'-nucleotidase SurE</fullName>
    </submittedName>
</protein>
<dbReference type="SUPFAM" id="SSF64167">
    <property type="entry name" value="SurE-like"/>
    <property type="match status" value="1"/>
</dbReference>
<dbReference type="Proteomes" id="UP000223968">
    <property type="component" value="Unassembled WGS sequence"/>
</dbReference>
<dbReference type="AlphaFoldDB" id="A0A2B7Y988"/>
<evidence type="ECO:0000256" key="4">
    <source>
        <dbReference type="SAM" id="MobiDB-lite"/>
    </source>
</evidence>
<dbReference type="EMBL" id="PDNB01000009">
    <property type="protein sequence ID" value="PGH17603.1"/>
    <property type="molecule type" value="Genomic_DNA"/>
</dbReference>
<feature type="chain" id="PRO_5012699368" evidence="5">
    <location>
        <begin position="21"/>
        <end position="302"/>
    </location>
</feature>
<comment type="caution">
    <text evidence="7">The sequence shown here is derived from an EMBL/GenBank/DDBJ whole genome shotgun (WGS) entry which is preliminary data.</text>
</comment>
<dbReference type="STRING" id="1447875.A0A2B7Y988"/>
<evidence type="ECO:0000256" key="1">
    <source>
        <dbReference type="ARBA" id="ARBA00011062"/>
    </source>
</evidence>
<dbReference type="GO" id="GO:0046872">
    <property type="term" value="F:metal ion binding"/>
    <property type="evidence" value="ECO:0007669"/>
    <property type="project" value="UniProtKB-KW"/>
</dbReference>
<organism evidence="7 8">
    <name type="scientific">Helicocarpus griseus UAMH5409</name>
    <dbReference type="NCBI Taxonomy" id="1447875"/>
    <lineage>
        <taxon>Eukaryota</taxon>
        <taxon>Fungi</taxon>
        <taxon>Dikarya</taxon>
        <taxon>Ascomycota</taxon>
        <taxon>Pezizomycotina</taxon>
        <taxon>Eurotiomycetes</taxon>
        <taxon>Eurotiomycetidae</taxon>
        <taxon>Onygenales</taxon>
        <taxon>Ajellomycetaceae</taxon>
        <taxon>Helicocarpus</taxon>
    </lineage>
</organism>
<dbReference type="InterPro" id="IPR036523">
    <property type="entry name" value="SurE-like_sf"/>
</dbReference>
<keyword evidence="3" id="KW-0378">Hydrolase</keyword>
<name>A0A2B7Y988_9EURO</name>
<dbReference type="InterPro" id="IPR002828">
    <property type="entry name" value="SurE-like_Pase/nucleotidase"/>
</dbReference>
<accession>A0A2B7Y988</accession>
<evidence type="ECO:0000259" key="6">
    <source>
        <dbReference type="Pfam" id="PF01975"/>
    </source>
</evidence>
<proteinExistence type="inferred from homology"/>
<reference evidence="7 8" key="1">
    <citation type="submission" date="2017-10" db="EMBL/GenBank/DDBJ databases">
        <title>Comparative genomics in systemic dimorphic fungi from Ajellomycetaceae.</title>
        <authorList>
            <person name="Munoz J.F."/>
            <person name="Mcewen J.G."/>
            <person name="Clay O.K."/>
            <person name="Cuomo C.A."/>
        </authorList>
    </citation>
    <scope>NUCLEOTIDE SEQUENCE [LARGE SCALE GENOMIC DNA]</scope>
    <source>
        <strain evidence="7 8">UAMH5409</strain>
    </source>
</reference>
<dbReference type="PANTHER" id="PTHR30457">
    <property type="entry name" value="5'-NUCLEOTIDASE SURE"/>
    <property type="match status" value="1"/>
</dbReference>
<keyword evidence="5" id="KW-0732">Signal</keyword>
<feature type="domain" description="Survival protein SurE-like phosphatase/nucleotidase" evidence="6">
    <location>
        <begin position="23"/>
        <end position="224"/>
    </location>
</feature>